<gene>
    <name evidence="3" type="ORF">Tci_063750</name>
</gene>
<feature type="domain" description="CCHC-type" evidence="2">
    <location>
        <begin position="78"/>
        <end position="93"/>
    </location>
</feature>
<dbReference type="PANTHER" id="PTHR37984">
    <property type="entry name" value="PROTEIN CBG26694"/>
    <property type="match status" value="1"/>
</dbReference>
<dbReference type="Gene3D" id="3.30.420.10">
    <property type="entry name" value="Ribonuclease H-like superfamily/Ribonuclease H"/>
    <property type="match status" value="1"/>
</dbReference>
<dbReference type="SMART" id="SM00343">
    <property type="entry name" value="ZnF_C2HC"/>
    <property type="match status" value="2"/>
</dbReference>
<dbReference type="CDD" id="cd01647">
    <property type="entry name" value="RT_LTR"/>
    <property type="match status" value="1"/>
</dbReference>
<dbReference type="Gene3D" id="3.10.10.10">
    <property type="entry name" value="HIV Type 1 Reverse Transcriptase, subunit A, domain 1"/>
    <property type="match status" value="1"/>
</dbReference>
<dbReference type="InterPro" id="IPR041588">
    <property type="entry name" value="Integrase_H2C2"/>
</dbReference>
<dbReference type="InterPro" id="IPR036875">
    <property type="entry name" value="Znf_CCHC_sf"/>
</dbReference>
<dbReference type="SUPFAM" id="SSF53098">
    <property type="entry name" value="Ribonuclease H-like"/>
    <property type="match status" value="1"/>
</dbReference>
<dbReference type="Pfam" id="PF17921">
    <property type="entry name" value="Integrase_H2C2"/>
    <property type="match status" value="1"/>
</dbReference>
<name>A0A6L2P3C4_TANCI</name>
<evidence type="ECO:0000256" key="1">
    <source>
        <dbReference type="PROSITE-ProRule" id="PRU00047"/>
    </source>
</evidence>
<reference evidence="3" key="1">
    <citation type="journal article" date="2019" name="Sci. Rep.">
        <title>Draft genome of Tanacetum cinerariifolium, the natural source of mosquito coil.</title>
        <authorList>
            <person name="Yamashiro T."/>
            <person name="Shiraishi A."/>
            <person name="Satake H."/>
            <person name="Nakayama K."/>
        </authorList>
    </citation>
    <scope>NUCLEOTIDE SEQUENCE</scope>
</reference>
<keyword evidence="1" id="KW-0863">Zinc-finger</keyword>
<dbReference type="InterPro" id="IPR043128">
    <property type="entry name" value="Rev_trsase/Diguanyl_cyclase"/>
</dbReference>
<comment type="caution">
    <text evidence="3">The sequence shown here is derived from an EMBL/GenBank/DDBJ whole genome shotgun (WGS) entry which is preliminary data.</text>
</comment>
<sequence length="703" mass="80763">MTNGLMDPKVYVYAARNVEQKRKFENNPRSNHIQQPPFKRQNVAQALMVGNNKKRGYAGSAPYCNKCRLHHEGPCTVKCTNCKKVGHMARDCRTAVATQAPRAPVANQRAMTCFRCGGQGHYKSDCLKLKNQNRGNKAAYNGAHRRAYALGGGDGNPDSNIVTVLGAAPVARAPYRLAPSEMHELSAQLQELTDNGFIRPSSSPWGASVLFGKKKDRSFCMCIDYREVNKLTVKNRYPLSRIDDLFDQLQGSSIYSKIDLRFVFMDLMNRVYKPYLDKFVIMFIDDILIYSKSKEKYKEHLKLILELLKKEELYPKFSKYDFWLSKVQFLGHVIDSEGVHVEPAKIESIKDWASPKTPTKIRQFLGLAGLLPKKELNMRQRRWLEILSDYDCKIRYHPRKANVMADALSQKERIKLLRVHALVMTISLNLPVKILNAQAEARKEENYATEDLCGMIKKLEPRADETLCLRNRSWTPCFGDLRAFIMHESHKSKYFIHTKSEKMYHDLKKLYWWSNMKAEIATYVGKCLTCAKSLQNALGTQLDMSTDYHPQTDGQSERTIQKLEDMLRACVIDFEKRWDRHLPLVEFLYNKNHHTSIKAAPFEALYGWKCRSPVCLADVRDIQLTGPEIVHEKTEKIVPIKSHIQPAQRCSLPSVQSVAPYLLCSAMLLTSYGDITPYLLRRHCSSFWEDITLPPEETLFLTS</sequence>
<keyword evidence="1" id="KW-0479">Metal-binding</keyword>
<proteinExistence type="predicted"/>
<dbReference type="Pfam" id="PF00098">
    <property type="entry name" value="zf-CCHC"/>
    <property type="match status" value="2"/>
</dbReference>
<dbReference type="Gene3D" id="3.30.70.270">
    <property type="match status" value="2"/>
</dbReference>
<dbReference type="EMBL" id="BKCJ010010480">
    <property type="protein sequence ID" value="GEU91772.1"/>
    <property type="molecule type" value="Genomic_DNA"/>
</dbReference>
<dbReference type="InterPro" id="IPR012337">
    <property type="entry name" value="RNaseH-like_sf"/>
</dbReference>
<dbReference type="AlphaFoldDB" id="A0A6L2P3C4"/>
<evidence type="ECO:0000313" key="3">
    <source>
        <dbReference type="EMBL" id="GEU91772.1"/>
    </source>
</evidence>
<dbReference type="GO" id="GO:0003676">
    <property type="term" value="F:nucleic acid binding"/>
    <property type="evidence" value="ECO:0007669"/>
    <property type="project" value="InterPro"/>
</dbReference>
<accession>A0A6L2P3C4</accession>
<dbReference type="GO" id="GO:0008270">
    <property type="term" value="F:zinc ion binding"/>
    <property type="evidence" value="ECO:0007669"/>
    <property type="project" value="UniProtKB-KW"/>
</dbReference>
<dbReference type="InterPro" id="IPR000477">
    <property type="entry name" value="RT_dom"/>
</dbReference>
<dbReference type="FunFam" id="3.30.70.270:FF:000003">
    <property type="entry name" value="Transposon Ty3-G Gag-Pol polyprotein"/>
    <property type="match status" value="1"/>
</dbReference>
<dbReference type="SUPFAM" id="SSF57756">
    <property type="entry name" value="Retrovirus zinc finger-like domains"/>
    <property type="match status" value="1"/>
</dbReference>
<dbReference type="InterPro" id="IPR036397">
    <property type="entry name" value="RNaseH_sf"/>
</dbReference>
<dbReference type="PANTHER" id="PTHR37984:SF5">
    <property type="entry name" value="PROTEIN NYNRIN-LIKE"/>
    <property type="match status" value="1"/>
</dbReference>
<dbReference type="InterPro" id="IPR050951">
    <property type="entry name" value="Retrovirus_Pol_polyprotein"/>
</dbReference>
<dbReference type="Pfam" id="PF00078">
    <property type="entry name" value="RVT_1"/>
    <property type="match status" value="1"/>
</dbReference>
<organism evidence="3">
    <name type="scientific">Tanacetum cinerariifolium</name>
    <name type="common">Dalmatian daisy</name>
    <name type="synonym">Chrysanthemum cinerariifolium</name>
    <dbReference type="NCBI Taxonomy" id="118510"/>
    <lineage>
        <taxon>Eukaryota</taxon>
        <taxon>Viridiplantae</taxon>
        <taxon>Streptophyta</taxon>
        <taxon>Embryophyta</taxon>
        <taxon>Tracheophyta</taxon>
        <taxon>Spermatophyta</taxon>
        <taxon>Magnoliopsida</taxon>
        <taxon>eudicotyledons</taxon>
        <taxon>Gunneridae</taxon>
        <taxon>Pentapetalae</taxon>
        <taxon>asterids</taxon>
        <taxon>campanulids</taxon>
        <taxon>Asterales</taxon>
        <taxon>Asteraceae</taxon>
        <taxon>Asteroideae</taxon>
        <taxon>Anthemideae</taxon>
        <taxon>Anthemidinae</taxon>
        <taxon>Tanacetum</taxon>
    </lineage>
</organism>
<dbReference type="InterPro" id="IPR043502">
    <property type="entry name" value="DNA/RNA_pol_sf"/>
</dbReference>
<evidence type="ECO:0000259" key="2">
    <source>
        <dbReference type="PROSITE" id="PS50158"/>
    </source>
</evidence>
<protein>
    <submittedName>
        <fullName evidence="3">Retrotransposon protein, putative, Ty3-gypsy subclass</fullName>
    </submittedName>
</protein>
<dbReference type="PROSITE" id="PS50158">
    <property type="entry name" value="ZF_CCHC"/>
    <property type="match status" value="2"/>
</dbReference>
<keyword evidence="1" id="KW-0862">Zinc</keyword>
<dbReference type="Gene3D" id="4.10.60.10">
    <property type="entry name" value="Zinc finger, CCHC-type"/>
    <property type="match status" value="1"/>
</dbReference>
<dbReference type="InterPro" id="IPR001878">
    <property type="entry name" value="Znf_CCHC"/>
</dbReference>
<feature type="domain" description="CCHC-type" evidence="2">
    <location>
        <begin position="113"/>
        <end position="126"/>
    </location>
</feature>
<dbReference type="SUPFAM" id="SSF56672">
    <property type="entry name" value="DNA/RNA polymerases"/>
    <property type="match status" value="1"/>
</dbReference>